<evidence type="ECO:0000256" key="7">
    <source>
        <dbReference type="SAM" id="SignalP"/>
    </source>
</evidence>
<dbReference type="InterPro" id="IPR050314">
    <property type="entry name" value="Glycosyl_Hydrlase_18"/>
</dbReference>
<evidence type="ECO:0000256" key="6">
    <source>
        <dbReference type="ARBA" id="ARBA00023180"/>
    </source>
</evidence>
<dbReference type="GO" id="GO:0005576">
    <property type="term" value="C:extracellular region"/>
    <property type="evidence" value="ECO:0007669"/>
    <property type="project" value="UniProtKB-SubCell"/>
</dbReference>
<dbReference type="SUPFAM" id="SSF54556">
    <property type="entry name" value="Chitinase insertion domain"/>
    <property type="match status" value="1"/>
</dbReference>
<evidence type="ECO:0000256" key="1">
    <source>
        <dbReference type="ARBA" id="ARBA00004613"/>
    </source>
</evidence>
<keyword evidence="5" id="KW-1015">Disulfide bond</keyword>
<dbReference type="Pfam" id="PF00704">
    <property type="entry name" value="Glyco_hydro_18"/>
    <property type="match status" value="1"/>
</dbReference>
<evidence type="ECO:0000313" key="9">
    <source>
        <dbReference type="EMBL" id="QFZ95590.1"/>
    </source>
</evidence>
<organism evidence="9">
    <name type="scientific">Hepialus xiaojinensis</name>
    <dbReference type="NCBI Taxonomy" id="1589740"/>
    <lineage>
        <taxon>Eukaryota</taxon>
        <taxon>Metazoa</taxon>
        <taxon>Ecdysozoa</taxon>
        <taxon>Arthropoda</taxon>
        <taxon>Hexapoda</taxon>
        <taxon>Insecta</taxon>
        <taxon>Pterygota</taxon>
        <taxon>Neoptera</taxon>
        <taxon>Endopterygota</taxon>
        <taxon>Lepidoptera</taxon>
        <taxon>Glossata</taxon>
        <taxon>Exoporia</taxon>
        <taxon>Hepialoidea</taxon>
        <taxon>Hepialidae</taxon>
        <taxon>Hepialus</taxon>
    </lineage>
</organism>
<dbReference type="Gene3D" id="3.20.20.80">
    <property type="entry name" value="Glycosidases"/>
    <property type="match status" value="1"/>
</dbReference>
<sequence>MWVLSLIATFCLLFVWTEAADTAHNKVVCVYDSRSFARESQGKMILADLEPALTFCTHLVYGYAGIQPDTYRMVPLNENLDTDKGHALYRHVAAFNKKYPGLKVLLSVGGGVDAEDKDKYNLLLESPEARTKFINSAVLLTKQYGFDGLDVAWEFPENKPKKIRGTVGSIWHGFKKLFKTTPVDENAEMHREGYTAFIRELKQAFRPEKLILTATVLPNVNSTIYYDVPAIINNLDYVHLEGFDYYTPERNPSEADYTAPLYEAYERTPGNNINHLTQYWLTNGAPGSKIVLGVATFGRTWKMTSGSNIAGVPPLEEMDGAGEEGPYSKTPGLLSYPEVCAKLINPDNKKGLQPHLRKVLDPSKRFGTYAYRVPNDDGEGGLWVSYEDPDSAGDKANYVRAKGLGGVAIVDLSLDDFRGSCTGDKYPILRAAKYRL</sequence>
<evidence type="ECO:0000256" key="4">
    <source>
        <dbReference type="ARBA" id="ARBA00022729"/>
    </source>
</evidence>
<evidence type="ECO:0000256" key="2">
    <source>
        <dbReference type="ARBA" id="ARBA00006606"/>
    </source>
</evidence>
<dbReference type="GO" id="GO:0006032">
    <property type="term" value="P:chitin catabolic process"/>
    <property type="evidence" value="ECO:0007669"/>
    <property type="project" value="TreeGrafter"/>
</dbReference>
<dbReference type="GO" id="GO:0004568">
    <property type="term" value="F:chitinase activity"/>
    <property type="evidence" value="ECO:0007669"/>
    <property type="project" value="TreeGrafter"/>
</dbReference>
<dbReference type="InterPro" id="IPR015520">
    <property type="entry name" value="IDGF"/>
</dbReference>
<gene>
    <name evidence="9" type="primary">Idgf</name>
</gene>
<protein>
    <submittedName>
        <fullName evidence="9">Imaginal disc growth factor</fullName>
    </submittedName>
</protein>
<feature type="domain" description="GH18" evidence="8">
    <location>
        <begin position="25"/>
        <end position="436"/>
    </location>
</feature>
<keyword evidence="3" id="KW-0964">Secreted</keyword>
<feature type="signal peptide" evidence="7">
    <location>
        <begin position="1"/>
        <end position="19"/>
    </location>
</feature>
<comment type="subcellular location">
    <subcellularLocation>
        <location evidence="1">Secreted</location>
    </subcellularLocation>
</comment>
<proteinExistence type="evidence at transcript level"/>
<dbReference type="CDD" id="cd02873">
    <property type="entry name" value="GH18_IDGF"/>
    <property type="match status" value="1"/>
</dbReference>
<dbReference type="SMART" id="SM00636">
    <property type="entry name" value="Glyco_18"/>
    <property type="match status" value="1"/>
</dbReference>
<evidence type="ECO:0000256" key="5">
    <source>
        <dbReference type="ARBA" id="ARBA00023157"/>
    </source>
</evidence>
<evidence type="ECO:0000259" key="8">
    <source>
        <dbReference type="PROSITE" id="PS51910"/>
    </source>
</evidence>
<dbReference type="AlphaFoldDB" id="A0A5Q0MUZ5"/>
<dbReference type="EMBL" id="MN520339">
    <property type="protein sequence ID" value="QFZ95590.1"/>
    <property type="molecule type" value="mRNA"/>
</dbReference>
<dbReference type="Gene3D" id="3.10.50.10">
    <property type="match status" value="1"/>
</dbReference>
<reference evidence="9" key="1">
    <citation type="journal article" date="2019" name="Insects">
        <title>Expansion of Imaginal Disc Growth Factor Gene Family in Diptera Reflects the Evolution of Novel Functions.</title>
        <authorList>
            <person name="Zurovcova M."/>
            <person name="Benes V."/>
            <person name="Zurovec M."/>
            <person name="Kucerova L."/>
        </authorList>
    </citation>
    <scope>NUCLEOTIDE SEQUENCE</scope>
    <source>
        <tissue evidence="9">Whole larva</tissue>
    </source>
</reference>
<keyword evidence="4 7" id="KW-0732">Signal</keyword>
<dbReference type="PANTHER" id="PTHR11177">
    <property type="entry name" value="CHITINASE"/>
    <property type="match status" value="1"/>
</dbReference>
<dbReference type="FunFam" id="3.20.20.80:FF:000071">
    <property type="entry name" value="Imaginal disc growth factor"/>
    <property type="match status" value="1"/>
</dbReference>
<dbReference type="PROSITE" id="PS51910">
    <property type="entry name" value="GH18_2"/>
    <property type="match status" value="1"/>
</dbReference>
<dbReference type="InterPro" id="IPR011583">
    <property type="entry name" value="Chitinase_II/V-like_cat"/>
</dbReference>
<dbReference type="PANTHER" id="PTHR11177:SF235">
    <property type="entry name" value="CHITINASE-LIKE PROTEIN IDGF1-RELATED"/>
    <property type="match status" value="1"/>
</dbReference>
<dbReference type="SUPFAM" id="SSF51445">
    <property type="entry name" value="(Trans)glycosidases"/>
    <property type="match status" value="1"/>
</dbReference>
<comment type="similarity">
    <text evidence="2">Belongs to the glycosyl hydrolase 18 family. IDGF subfamily.</text>
</comment>
<dbReference type="InterPro" id="IPR017853">
    <property type="entry name" value="GH"/>
</dbReference>
<feature type="chain" id="PRO_5024333737" evidence="7">
    <location>
        <begin position="20"/>
        <end position="436"/>
    </location>
</feature>
<dbReference type="InterPro" id="IPR001223">
    <property type="entry name" value="Glyco_hydro18_cat"/>
</dbReference>
<dbReference type="GO" id="GO:0008061">
    <property type="term" value="F:chitin binding"/>
    <property type="evidence" value="ECO:0007669"/>
    <property type="project" value="InterPro"/>
</dbReference>
<evidence type="ECO:0000256" key="3">
    <source>
        <dbReference type="ARBA" id="ARBA00022525"/>
    </source>
</evidence>
<dbReference type="InterPro" id="IPR029070">
    <property type="entry name" value="Chitinase_insertion_sf"/>
</dbReference>
<keyword evidence="6" id="KW-0325">Glycoprotein</keyword>
<dbReference type="GO" id="GO:0005975">
    <property type="term" value="P:carbohydrate metabolic process"/>
    <property type="evidence" value="ECO:0007669"/>
    <property type="project" value="InterPro"/>
</dbReference>
<accession>A0A5Q0MUZ5</accession>
<name>A0A5Q0MUZ5_9NEOP</name>